<proteinExistence type="predicted"/>
<comment type="caution">
    <text evidence="3">The sequence shown here is derived from an EMBL/GenBank/DDBJ whole genome shotgun (WGS) entry which is preliminary data.</text>
</comment>
<dbReference type="Gene3D" id="2.70.70.10">
    <property type="entry name" value="Glucose Permease (Domain IIA)"/>
    <property type="match status" value="1"/>
</dbReference>
<dbReference type="PANTHER" id="PTHR21666:SF270">
    <property type="entry name" value="MUREIN HYDROLASE ACTIVATOR ENVC"/>
    <property type="match status" value="1"/>
</dbReference>
<sequence>MCRLLWEVKVNYPEFVCFYILILTYILVNICPKLSYSESFIYPFDSTNAYVDFWVLEEYYDGHQGVDFACNEGTPVYASLSGTVIESYDEEVIKSCNRSIPAAFGNSIVIKSGVYTIRYAHLLAHSIPFEVGEDVRAGQLVGRTSNTGYTTNSLLECLDNVGYHLHYEVRRDGFNNGLDPFDSLFIIDSDGSFRFPSEMNYGEYISKSNLITFYYNN</sequence>
<evidence type="ECO:0000313" key="4">
    <source>
        <dbReference type="Proteomes" id="UP000229893"/>
    </source>
</evidence>
<gene>
    <name evidence="3" type="ORF">COV57_01570</name>
</gene>
<keyword evidence="1" id="KW-0812">Transmembrane</keyword>
<reference evidence="3 4" key="1">
    <citation type="submission" date="2017-09" db="EMBL/GenBank/DDBJ databases">
        <title>Depth-based differentiation of microbial function through sediment-hosted aquifers and enrichment of novel symbionts in the deep terrestrial subsurface.</title>
        <authorList>
            <person name="Probst A.J."/>
            <person name="Ladd B."/>
            <person name="Jarett J.K."/>
            <person name="Geller-Mcgrath D.E."/>
            <person name="Sieber C.M."/>
            <person name="Emerson J.B."/>
            <person name="Anantharaman K."/>
            <person name="Thomas B.C."/>
            <person name="Malmstrom R."/>
            <person name="Stieglmeier M."/>
            <person name="Klingl A."/>
            <person name="Woyke T."/>
            <person name="Ryan C.M."/>
            <person name="Banfield J.F."/>
        </authorList>
    </citation>
    <scope>NUCLEOTIDE SEQUENCE [LARGE SCALE GENOMIC DNA]</scope>
    <source>
        <strain evidence="3">CG11_big_fil_rev_8_21_14_0_20_35_14</strain>
    </source>
</reference>
<dbReference type="InterPro" id="IPR050570">
    <property type="entry name" value="Cell_wall_metabolism_enzyme"/>
</dbReference>
<feature type="transmembrane region" description="Helical" evidence="1">
    <location>
        <begin position="12"/>
        <end position="31"/>
    </location>
</feature>
<dbReference type="AlphaFoldDB" id="A0A2H0N7U3"/>
<dbReference type="InterPro" id="IPR016047">
    <property type="entry name" value="M23ase_b-sheet_dom"/>
</dbReference>
<dbReference type="PANTHER" id="PTHR21666">
    <property type="entry name" value="PEPTIDASE-RELATED"/>
    <property type="match status" value="1"/>
</dbReference>
<keyword evidence="1" id="KW-0472">Membrane</keyword>
<dbReference type="SUPFAM" id="SSF51261">
    <property type="entry name" value="Duplicated hybrid motif"/>
    <property type="match status" value="1"/>
</dbReference>
<dbReference type="CDD" id="cd12797">
    <property type="entry name" value="M23_peptidase"/>
    <property type="match status" value="1"/>
</dbReference>
<dbReference type="Proteomes" id="UP000229893">
    <property type="component" value="Unassembled WGS sequence"/>
</dbReference>
<evidence type="ECO:0000256" key="1">
    <source>
        <dbReference type="SAM" id="Phobius"/>
    </source>
</evidence>
<accession>A0A2H0N7U3</accession>
<evidence type="ECO:0000313" key="3">
    <source>
        <dbReference type="EMBL" id="PIR04972.1"/>
    </source>
</evidence>
<keyword evidence="1" id="KW-1133">Transmembrane helix</keyword>
<dbReference type="EMBL" id="PCWO01000023">
    <property type="protein sequence ID" value="PIR04972.1"/>
    <property type="molecule type" value="Genomic_DNA"/>
</dbReference>
<feature type="domain" description="M23ase beta-sheet core" evidence="2">
    <location>
        <begin position="62"/>
        <end position="173"/>
    </location>
</feature>
<name>A0A2H0N7U3_9BACT</name>
<dbReference type="GO" id="GO:0004222">
    <property type="term" value="F:metalloendopeptidase activity"/>
    <property type="evidence" value="ECO:0007669"/>
    <property type="project" value="TreeGrafter"/>
</dbReference>
<organism evidence="3 4">
    <name type="scientific">Candidatus Liptonbacteria bacterium CG11_big_fil_rev_8_21_14_0_20_35_14</name>
    <dbReference type="NCBI Taxonomy" id="1974634"/>
    <lineage>
        <taxon>Bacteria</taxon>
        <taxon>Candidatus Liptoniibacteriota</taxon>
    </lineage>
</organism>
<protein>
    <recommendedName>
        <fullName evidence="2">M23ase beta-sheet core domain-containing protein</fullName>
    </recommendedName>
</protein>
<evidence type="ECO:0000259" key="2">
    <source>
        <dbReference type="Pfam" id="PF01551"/>
    </source>
</evidence>
<dbReference type="Pfam" id="PF01551">
    <property type="entry name" value="Peptidase_M23"/>
    <property type="match status" value="1"/>
</dbReference>
<dbReference type="InterPro" id="IPR011055">
    <property type="entry name" value="Dup_hybrid_motif"/>
</dbReference>